<dbReference type="Pfam" id="PF11350">
    <property type="entry name" value="DUF3152"/>
    <property type="match status" value="1"/>
</dbReference>
<dbReference type="GO" id="GO:0008237">
    <property type="term" value="F:metallopeptidase activity"/>
    <property type="evidence" value="ECO:0007669"/>
    <property type="project" value="InterPro"/>
</dbReference>
<sequence length="283" mass="31793">MIGTLRASFFVLALVAGLLLPSAGAQADDEQHLVMTRSPKMSGSPRVAHTLSVSKPLFRHAPDKTSYRWMKDGKPITGAWKPTYRVSWRDLGHRISVRTVSTRPGYVTRVFDTPARTIGHRKAWRRTVTYSVQTRGRIVAGVENFKKMSNETLNHPRGWRSDGIAFRRVATGGSMILVLSEARKVPSFSSSCSAQWSCRVGKYVVINQDRWQDASSSWNRAGGSLRDYRHMVVNHETGHWLGWGHRGCSSGAAPVMTQQSIDLQGCRFNPWPLTSELNVPRYR</sequence>
<dbReference type="RefSeq" id="WP_179501949.1">
    <property type="nucleotide sequence ID" value="NZ_JACCAA010000001.1"/>
</dbReference>
<dbReference type="Gene3D" id="3.40.390.10">
    <property type="entry name" value="Collagenase (Catalytic Domain)"/>
    <property type="match status" value="1"/>
</dbReference>
<keyword evidence="1" id="KW-0732">Signal</keyword>
<name>A0A7Y9RYZ1_9ACTN</name>
<protein>
    <recommendedName>
        <fullName evidence="2">DUF3152 domain-containing protein</fullName>
    </recommendedName>
</protein>
<dbReference type="AlphaFoldDB" id="A0A7Y9RYZ1"/>
<accession>A0A7Y9RYZ1</accession>
<reference evidence="3 4" key="1">
    <citation type="submission" date="2020-07" db="EMBL/GenBank/DDBJ databases">
        <title>Sequencing the genomes of 1000 actinobacteria strains.</title>
        <authorList>
            <person name="Klenk H.-P."/>
        </authorList>
    </citation>
    <scope>NUCLEOTIDE SEQUENCE [LARGE SCALE GENOMIC DNA]</scope>
    <source>
        <strain evidence="3 4">DSM 23819</strain>
    </source>
</reference>
<evidence type="ECO:0000259" key="2">
    <source>
        <dbReference type="Pfam" id="PF11350"/>
    </source>
</evidence>
<keyword evidence="4" id="KW-1185">Reference proteome</keyword>
<gene>
    <name evidence="3" type="ORF">BJ980_001748</name>
</gene>
<dbReference type="EMBL" id="JACCAA010000001">
    <property type="protein sequence ID" value="NYG58825.1"/>
    <property type="molecule type" value="Genomic_DNA"/>
</dbReference>
<organism evidence="3 4">
    <name type="scientific">Nocardioides daedukensis</name>
    <dbReference type="NCBI Taxonomy" id="634462"/>
    <lineage>
        <taxon>Bacteria</taxon>
        <taxon>Bacillati</taxon>
        <taxon>Actinomycetota</taxon>
        <taxon>Actinomycetes</taxon>
        <taxon>Propionibacteriales</taxon>
        <taxon>Nocardioidaceae</taxon>
        <taxon>Nocardioides</taxon>
    </lineage>
</organism>
<dbReference type="InterPro" id="IPR022603">
    <property type="entry name" value="DUF3152"/>
</dbReference>
<evidence type="ECO:0000256" key="1">
    <source>
        <dbReference type="SAM" id="SignalP"/>
    </source>
</evidence>
<comment type="caution">
    <text evidence="3">The sequence shown here is derived from an EMBL/GenBank/DDBJ whole genome shotgun (WGS) entry which is preliminary data.</text>
</comment>
<feature type="chain" id="PRO_5031232916" description="DUF3152 domain-containing protein" evidence="1">
    <location>
        <begin position="28"/>
        <end position="283"/>
    </location>
</feature>
<evidence type="ECO:0000313" key="4">
    <source>
        <dbReference type="Proteomes" id="UP000540656"/>
    </source>
</evidence>
<feature type="domain" description="DUF3152" evidence="2">
    <location>
        <begin position="114"/>
        <end position="263"/>
    </location>
</feature>
<proteinExistence type="predicted"/>
<dbReference type="SUPFAM" id="SSF55486">
    <property type="entry name" value="Metalloproteases ('zincins'), catalytic domain"/>
    <property type="match status" value="1"/>
</dbReference>
<dbReference type="Proteomes" id="UP000540656">
    <property type="component" value="Unassembled WGS sequence"/>
</dbReference>
<dbReference type="Gene3D" id="2.60.40.2700">
    <property type="match status" value="1"/>
</dbReference>
<evidence type="ECO:0000313" key="3">
    <source>
        <dbReference type="EMBL" id="NYG58825.1"/>
    </source>
</evidence>
<feature type="signal peptide" evidence="1">
    <location>
        <begin position="1"/>
        <end position="27"/>
    </location>
</feature>
<dbReference type="InterPro" id="IPR024079">
    <property type="entry name" value="MetalloPept_cat_dom_sf"/>
</dbReference>